<protein>
    <recommendedName>
        <fullName evidence="4">Prokaryotic-type class I peptide chain release factors domain-containing protein</fullName>
    </recommendedName>
</protein>
<evidence type="ECO:0000313" key="6">
    <source>
        <dbReference type="Proteomes" id="UP001244341"/>
    </source>
</evidence>
<evidence type="ECO:0000256" key="3">
    <source>
        <dbReference type="ARBA" id="ARBA00022917"/>
    </source>
</evidence>
<keyword evidence="3" id="KW-0648">Protein biosynthesis</keyword>
<organism evidence="5 6">
    <name type="scientific">Tetradesmus obliquus</name>
    <name type="common">Green alga</name>
    <name type="synonym">Acutodesmus obliquus</name>
    <dbReference type="NCBI Taxonomy" id="3088"/>
    <lineage>
        <taxon>Eukaryota</taxon>
        <taxon>Viridiplantae</taxon>
        <taxon>Chlorophyta</taxon>
        <taxon>core chlorophytes</taxon>
        <taxon>Chlorophyceae</taxon>
        <taxon>CS clade</taxon>
        <taxon>Sphaeropleales</taxon>
        <taxon>Scenedesmaceae</taxon>
        <taxon>Tetradesmus</taxon>
    </lineage>
</organism>
<dbReference type="PANTHER" id="PTHR43804:SF7">
    <property type="entry name" value="LD18447P"/>
    <property type="match status" value="1"/>
</dbReference>
<dbReference type="InterPro" id="IPR045853">
    <property type="entry name" value="Pep_chain_release_fac_I_sf"/>
</dbReference>
<dbReference type="SMART" id="SM00937">
    <property type="entry name" value="PCRF"/>
    <property type="match status" value="1"/>
</dbReference>
<evidence type="ECO:0000259" key="4">
    <source>
        <dbReference type="PROSITE" id="PS00745"/>
    </source>
</evidence>
<dbReference type="Proteomes" id="UP001244341">
    <property type="component" value="Chromosome 15b"/>
</dbReference>
<feature type="domain" description="Prokaryotic-type class I peptide chain release factors" evidence="4">
    <location>
        <begin position="245"/>
        <end position="261"/>
    </location>
</feature>
<dbReference type="InterPro" id="IPR050057">
    <property type="entry name" value="Prokaryotic/Mito_RF"/>
</dbReference>
<dbReference type="PANTHER" id="PTHR43804">
    <property type="entry name" value="LD18447P"/>
    <property type="match status" value="1"/>
</dbReference>
<keyword evidence="2" id="KW-0488">Methylation</keyword>
<comment type="similarity">
    <text evidence="1">Belongs to the prokaryotic/mitochondrial release factor family.</text>
</comment>
<sequence length="379" mass="41044">MQEVAERKLAEAHSRYQALQDTIADTSPASEAYQRLMKESAALLPLSEGYQQLQRLQKEAQGLAELASGEGDSELAALAEEELAGLQQQVAELRESLLLALLPPDSSEDANVVLELRASVGGEWVVGFAEDLLDMYRSFAGEQGWRFEVLELKLAEYGGIKAATALVLESKSGDSGGIKSATALISGPGAFGQLRWESGVHRVTMVPSNSQGKMQTGTTVVIALPEASEVEVSIADTDLRIETCRASGKGGQHVNTTDSAVRVVHLPTGIAVSCQNERSQGQNRSQALRVLRAKLYEMELQKHAREQSAQRKAAAGNANTNERIRSYNYQDGRVVDHRVGLNINIDVPRFMEGGRLGEVIAAVKLAHQQQLLQEMLAEG</sequence>
<dbReference type="InterPro" id="IPR000352">
    <property type="entry name" value="Pep_chain_release_fac_I"/>
</dbReference>
<name>A0ABY8UMJ8_TETOB</name>
<reference evidence="5 6" key="1">
    <citation type="submission" date="2023-05" db="EMBL/GenBank/DDBJ databases">
        <title>A 100% complete, gapless, phased diploid assembly of the Scenedesmus obliquus UTEX 3031 genome.</title>
        <authorList>
            <person name="Biondi T.C."/>
            <person name="Hanschen E.R."/>
            <person name="Kwon T."/>
            <person name="Eng W."/>
            <person name="Kruse C.P.S."/>
            <person name="Koehler S.I."/>
            <person name="Kunde Y."/>
            <person name="Gleasner C.D."/>
            <person name="You Mak K.T."/>
            <person name="Polle J."/>
            <person name="Hovde B.T."/>
            <person name="Starkenburg S.R."/>
        </authorList>
    </citation>
    <scope>NUCLEOTIDE SEQUENCE [LARGE SCALE GENOMIC DNA]</scope>
    <source>
        <strain evidence="5 6">DOE0152z</strain>
    </source>
</reference>
<dbReference type="InterPro" id="IPR005139">
    <property type="entry name" value="PCRF"/>
</dbReference>
<dbReference type="Gene3D" id="3.30.160.20">
    <property type="match status" value="1"/>
</dbReference>
<proteinExistence type="inferred from homology"/>
<evidence type="ECO:0000256" key="1">
    <source>
        <dbReference type="ARBA" id="ARBA00010835"/>
    </source>
</evidence>
<dbReference type="EMBL" id="CP126222">
    <property type="protein sequence ID" value="WIA22515.1"/>
    <property type="molecule type" value="Genomic_DNA"/>
</dbReference>
<evidence type="ECO:0000256" key="2">
    <source>
        <dbReference type="ARBA" id="ARBA00022481"/>
    </source>
</evidence>
<dbReference type="Pfam" id="PF03462">
    <property type="entry name" value="PCRF"/>
    <property type="match status" value="1"/>
</dbReference>
<dbReference type="PROSITE" id="PS00745">
    <property type="entry name" value="RF_PROK_I"/>
    <property type="match status" value="1"/>
</dbReference>
<dbReference type="SUPFAM" id="SSF75620">
    <property type="entry name" value="Release factor"/>
    <property type="match status" value="1"/>
</dbReference>
<dbReference type="Pfam" id="PF00472">
    <property type="entry name" value="RF-1"/>
    <property type="match status" value="1"/>
</dbReference>
<dbReference type="Gene3D" id="3.30.70.1660">
    <property type="match status" value="1"/>
</dbReference>
<gene>
    <name evidence="5" type="ORF">OEZ85_000957</name>
</gene>
<keyword evidence="6" id="KW-1185">Reference proteome</keyword>
<accession>A0ABY8UMJ8</accession>
<dbReference type="Gene3D" id="6.10.140.1950">
    <property type="match status" value="1"/>
</dbReference>
<evidence type="ECO:0000313" key="5">
    <source>
        <dbReference type="EMBL" id="WIA22515.1"/>
    </source>
</evidence>